<sequence>MAKRKSNKQVKQMICSYYNDIYNAYLPYFGAYFSNEGLNFAYPGGWGPDDYCDESDRIERGVISLTANQLRGKS</sequence>
<evidence type="ECO:0000313" key="1">
    <source>
        <dbReference type="EMBL" id="QGF21002.1"/>
    </source>
</evidence>
<dbReference type="KEGG" id="vg:77925278"/>
<name>A0A6B7SEB8_9CAUD</name>
<evidence type="ECO:0000313" key="2">
    <source>
        <dbReference type="Proteomes" id="UP000500903"/>
    </source>
</evidence>
<keyword evidence="2" id="KW-1185">Reference proteome</keyword>
<proteinExistence type="predicted"/>
<organism evidence="1 2">
    <name type="scientific">Vibrio phage Seahorse</name>
    <dbReference type="NCBI Taxonomy" id="2662136"/>
    <lineage>
        <taxon>Viruses</taxon>
        <taxon>Duplodnaviria</taxon>
        <taxon>Heunggongvirae</taxon>
        <taxon>Uroviricota</taxon>
        <taxon>Caudoviricetes</taxon>
        <taxon>Seahorsevirus</taxon>
        <taxon>Seahorsevirus seahorse</taxon>
    </lineage>
</organism>
<protein>
    <submittedName>
        <fullName evidence="1">Uncharacterized protein</fullName>
    </submittedName>
</protein>
<accession>A0A6B7SEB8</accession>
<dbReference type="GeneID" id="77925278"/>
<reference evidence="1 2" key="1">
    <citation type="journal article" date="2020" name="Sci. Rep.">
        <title>A novel vibriophage exhibits inhibitory activity against host protein synthesis machinery.</title>
        <authorList>
            <person name="Thammatinna K."/>
            <person name="Egan M.E."/>
            <person name="Htoo H.H."/>
            <person name="Khanna K."/>
            <person name="Sugie J."/>
            <person name="Nideffer J.F."/>
            <person name="Villa E."/>
            <person name="Tassanakajon A."/>
            <person name="Pogliano J."/>
            <person name="Nonejuie P."/>
            <person name="Chaikeeratisak V."/>
        </authorList>
    </citation>
    <scope>NUCLEOTIDE SEQUENCE [LARGE SCALE GENOMIC DNA]</scope>
</reference>
<dbReference type="RefSeq" id="YP_010649718.1">
    <property type="nucleotide sequence ID" value="NC_070772.1"/>
</dbReference>
<dbReference type="EMBL" id="MN512538">
    <property type="protein sequence ID" value="QGF21002.1"/>
    <property type="molecule type" value="Genomic_DNA"/>
</dbReference>
<dbReference type="Proteomes" id="UP000500903">
    <property type="component" value="Segment"/>
</dbReference>